<dbReference type="InterPro" id="IPR002347">
    <property type="entry name" value="SDR_fam"/>
</dbReference>
<dbReference type="AlphaFoldDB" id="A0A814G2K5"/>
<organism evidence="5 9">
    <name type="scientific">Adineta steineri</name>
    <dbReference type="NCBI Taxonomy" id="433720"/>
    <lineage>
        <taxon>Eukaryota</taxon>
        <taxon>Metazoa</taxon>
        <taxon>Spiralia</taxon>
        <taxon>Gnathifera</taxon>
        <taxon>Rotifera</taxon>
        <taxon>Eurotatoria</taxon>
        <taxon>Bdelloidea</taxon>
        <taxon>Adinetida</taxon>
        <taxon>Adinetidae</taxon>
        <taxon>Adineta</taxon>
    </lineage>
</organism>
<evidence type="ECO:0000256" key="1">
    <source>
        <dbReference type="ARBA" id="ARBA00006484"/>
    </source>
</evidence>
<dbReference type="SUPFAM" id="SSF51735">
    <property type="entry name" value="NAD(P)-binding Rossmann-fold domains"/>
    <property type="match status" value="1"/>
</dbReference>
<evidence type="ECO:0000313" key="9">
    <source>
        <dbReference type="Proteomes" id="UP000663891"/>
    </source>
</evidence>
<keyword evidence="3" id="KW-0560">Oxidoreductase</keyword>
<gene>
    <name evidence="6" type="ORF">IZO911_LOCUS26388</name>
    <name evidence="7" type="ORF">KXQ929_LOCUS10752</name>
    <name evidence="8" type="ORF">OKA104_LOCUS30217</name>
    <name evidence="5" type="ORF">VCS650_LOCUS14285</name>
</gene>
<dbReference type="GO" id="GO:0016491">
    <property type="term" value="F:oxidoreductase activity"/>
    <property type="evidence" value="ECO:0007669"/>
    <property type="project" value="UniProtKB-KW"/>
</dbReference>
<dbReference type="Proteomes" id="UP000663881">
    <property type="component" value="Unassembled WGS sequence"/>
</dbReference>
<keyword evidence="2" id="KW-0521">NADP</keyword>
<dbReference type="PRINTS" id="PR00081">
    <property type="entry name" value="GDHRDH"/>
</dbReference>
<evidence type="ECO:0000313" key="7">
    <source>
        <dbReference type="EMBL" id="CAF3696805.1"/>
    </source>
</evidence>
<dbReference type="EMBL" id="CAJOBB010000516">
    <property type="protein sequence ID" value="CAF3696805.1"/>
    <property type="molecule type" value="Genomic_DNA"/>
</dbReference>
<evidence type="ECO:0000313" key="5">
    <source>
        <dbReference type="EMBL" id="CAF0992682.1"/>
    </source>
</evidence>
<evidence type="ECO:0000313" key="6">
    <source>
        <dbReference type="EMBL" id="CAF1162105.1"/>
    </source>
</evidence>
<dbReference type="OrthoDB" id="7289984at2759"/>
<comment type="similarity">
    <text evidence="1 4">Belongs to the short-chain dehydrogenases/reductases (SDR) family.</text>
</comment>
<dbReference type="Proteomes" id="UP000663891">
    <property type="component" value="Unassembled WGS sequence"/>
</dbReference>
<dbReference type="Proteomes" id="UP000663860">
    <property type="component" value="Unassembled WGS sequence"/>
</dbReference>
<evidence type="ECO:0000256" key="4">
    <source>
        <dbReference type="RuleBase" id="RU000363"/>
    </source>
</evidence>
<dbReference type="InterPro" id="IPR036291">
    <property type="entry name" value="NAD(P)-bd_dom_sf"/>
</dbReference>
<dbReference type="EMBL" id="CAJOAY010003198">
    <property type="protein sequence ID" value="CAF4008404.1"/>
    <property type="molecule type" value="Genomic_DNA"/>
</dbReference>
<dbReference type="EMBL" id="CAJNON010000119">
    <property type="protein sequence ID" value="CAF0992682.1"/>
    <property type="molecule type" value="Genomic_DNA"/>
</dbReference>
<proteinExistence type="inferred from homology"/>
<accession>A0A814G2K5</accession>
<reference evidence="5" key="1">
    <citation type="submission" date="2021-02" db="EMBL/GenBank/DDBJ databases">
        <authorList>
            <person name="Nowell W R."/>
        </authorList>
    </citation>
    <scope>NUCLEOTIDE SEQUENCE</scope>
</reference>
<evidence type="ECO:0000256" key="3">
    <source>
        <dbReference type="ARBA" id="ARBA00023002"/>
    </source>
</evidence>
<comment type="caution">
    <text evidence="5">The sequence shown here is derived from an EMBL/GenBank/DDBJ whole genome shotgun (WGS) entry which is preliminary data.</text>
</comment>
<dbReference type="Pfam" id="PF00106">
    <property type="entry name" value="adh_short"/>
    <property type="match status" value="1"/>
</dbReference>
<sequence>MSSITKQQRLILVTGANKGIGFEVVKKFIQQSSSNNNNVILLGSRDLKRGQDALQQLGSLSNVHILELDTSSKESIIRATNEIKEKYGGQLDVIINNAGILPKDNTIESTREMFATNYYGVKILNEHLIPLLRNNGHIANVASGAGPIILGCVSKDLQDKYTSSTLTVEQLDCLVEDFLSAFESNNLEKVGYKTDIPYLSYGVSKAALIAMTRIAARQDYGDKNLFIYSVNPGYCSTDLSNHGQGARPAELGADSILYVINTPHEELENGAFYQDGKKLPEICKDEATLQKYLNITQSISKAK</sequence>
<dbReference type="PRINTS" id="PR00080">
    <property type="entry name" value="SDRFAMILY"/>
</dbReference>
<protein>
    <submittedName>
        <fullName evidence="5">Uncharacterized protein</fullName>
    </submittedName>
</protein>
<dbReference type="PANTHER" id="PTHR43963:SF6">
    <property type="entry name" value="CHAIN DEHYDROGENASE FAMILY PROTEIN, PUTATIVE (AFU_ORTHOLOGUE AFUA_3G15350)-RELATED"/>
    <property type="match status" value="1"/>
</dbReference>
<dbReference type="EMBL" id="CAJNOE010000344">
    <property type="protein sequence ID" value="CAF1162105.1"/>
    <property type="molecule type" value="Genomic_DNA"/>
</dbReference>
<dbReference type="Proteomes" id="UP000663868">
    <property type="component" value="Unassembled WGS sequence"/>
</dbReference>
<dbReference type="PANTHER" id="PTHR43963">
    <property type="entry name" value="CARBONYL REDUCTASE 1-RELATED"/>
    <property type="match status" value="1"/>
</dbReference>
<evidence type="ECO:0000313" key="8">
    <source>
        <dbReference type="EMBL" id="CAF4008404.1"/>
    </source>
</evidence>
<evidence type="ECO:0000256" key="2">
    <source>
        <dbReference type="ARBA" id="ARBA00022857"/>
    </source>
</evidence>
<name>A0A814G2K5_9BILA</name>
<dbReference type="Gene3D" id="3.40.50.720">
    <property type="entry name" value="NAD(P)-binding Rossmann-like Domain"/>
    <property type="match status" value="1"/>
</dbReference>